<feature type="compositionally biased region" description="Low complexity" evidence="1">
    <location>
        <begin position="41"/>
        <end position="57"/>
    </location>
</feature>
<feature type="compositionally biased region" description="Polar residues" evidence="1">
    <location>
        <begin position="314"/>
        <end position="323"/>
    </location>
</feature>
<keyword evidence="3" id="KW-1185">Reference proteome</keyword>
<dbReference type="EMBL" id="ML742049">
    <property type="protein sequence ID" value="KAE8152722.1"/>
    <property type="molecule type" value="Genomic_DNA"/>
</dbReference>
<name>A0A5N6U2F5_ASPAV</name>
<feature type="compositionally biased region" description="Basic and acidic residues" evidence="1">
    <location>
        <begin position="144"/>
        <end position="153"/>
    </location>
</feature>
<dbReference type="AlphaFoldDB" id="A0A5N6U2F5"/>
<dbReference type="Proteomes" id="UP000325780">
    <property type="component" value="Unassembled WGS sequence"/>
</dbReference>
<feature type="compositionally biased region" description="Basic and acidic residues" evidence="1">
    <location>
        <begin position="100"/>
        <end position="117"/>
    </location>
</feature>
<organism evidence="2 3">
    <name type="scientific">Aspergillus avenaceus</name>
    <dbReference type="NCBI Taxonomy" id="36643"/>
    <lineage>
        <taxon>Eukaryota</taxon>
        <taxon>Fungi</taxon>
        <taxon>Dikarya</taxon>
        <taxon>Ascomycota</taxon>
        <taxon>Pezizomycotina</taxon>
        <taxon>Eurotiomycetes</taxon>
        <taxon>Eurotiomycetidae</taxon>
        <taxon>Eurotiales</taxon>
        <taxon>Aspergillaceae</taxon>
        <taxon>Aspergillus</taxon>
        <taxon>Aspergillus subgen. Circumdati</taxon>
    </lineage>
</organism>
<reference evidence="2 3" key="1">
    <citation type="submission" date="2019-04" db="EMBL/GenBank/DDBJ databases">
        <title>Friends and foes A comparative genomics study of 23 Aspergillus species from section Flavi.</title>
        <authorList>
            <consortium name="DOE Joint Genome Institute"/>
            <person name="Kjaerbolling I."/>
            <person name="Vesth T."/>
            <person name="Frisvad J.C."/>
            <person name="Nybo J.L."/>
            <person name="Theobald S."/>
            <person name="Kildgaard S."/>
            <person name="Isbrandt T."/>
            <person name="Kuo A."/>
            <person name="Sato A."/>
            <person name="Lyhne E.K."/>
            <person name="Kogle M.E."/>
            <person name="Wiebenga A."/>
            <person name="Kun R.S."/>
            <person name="Lubbers R.J."/>
            <person name="Makela M.R."/>
            <person name="Barry K."/>
            <person name="Chovatia M."/>
            <person name="Clum A."/>
            <person name="Daum C."/>
            <person name="Haridas S."/>
            <person name="He G."/>
            <person name="LaButti K."/>
            <person name="Lipzen A."/>
            <person name="Mondo S."/>
            <person name="Riley R."/>
            <person name="Salamov A."/>
            <person name="Simmons B.A."/>
            <person name="Magnuson J.K."/>
            <person name="Henrissat B."/>
            <person name="Mortensen U.H."/>
            <person name="Larsen T.O."/>
            <person name="Devries R.P."/>
            <person name="Grigoriev I.V."/>
            <person name="Machida M."/>
            <person name="Baker S.E."/>
            <person name="Andersen M.R."/>
        </authorList>
    </citation>
    <scope>NUCLEOTIDE SEQUENCE [LARGE SCALE GENOMIC DNA]</scope>
    <source>
        <strain evidence="2 3">IBT 18842</strain>
    </source>
</reference>
<proteinExistence type="predicted"/>
<feature type="region of interest" description="Disordered" evidence="1">
    <location>
        <begin position="169"/>
        <end position="349"/>
    </location>
</feature>
<feature type="compositionally biased region" description="Polar residues" evidence="1">
    <location>
        <begin position="277"/>
        <end position="292"/>
    </location>
</feature>
<gene>
    <name evidence="2" type="ORF">BDV25DRAFT_127812</name>
</gene>
<feature type="compositionally biased region" description="Polar residues" evidence="1">
    <location>
        <begin position="211"/>
        <end position="223"/>
    </location>
</feature>
<feature type="region of interest" description="Disordered" evidence="1">
    <location>
        <begin position="1"/>
        <end position="153"/>
    </location>
</feature>
<feature type="compositionally biased region" description="Basic and acidic residues" evidence="1">
    <location>
        <begin position="169"/>
        <end position="189"/>
    </location>
</feature>
<feature type="compositionally biased region" description="Polar residues" evidence="1">
    <location>
        <begin position="237"/>
        <end position="259"/>
    </location>
</feature>
<sequence>MQSTTLLSSPVKDGRRVLGEKPANACLSPARRHAASPTKRSLLGPLSSPQKLLPSPSFVGQKRTIDQVNDQDSLHGESRAETPSLHDVREETPTQLTADNDDRPDQEQTDARDESLFDKQQTPQPQESQIPTTQLPAAGLTRNVPEDPETRKQFIQEKAALLRDRIQSAMRHVRDPQFDRRLSELEAHSRKFPRLSLPEATAPSPQDAVTPRQQQDSPSSAATTPRALQPPIELKPSSESTSTPHGLSSPPLSTGNSGLQDPMRTPTQRSRRRADSTDSPVQLSSPPATVSRTGRDRLVGTSDETEEDCEGTPTEKQAVTPSQRGDAVDGLLKLMNTGDKRESSNTWTG</sequence>
<feature type="compositionally biased region" description="Basic and acidic residues" evidence="1">
    <location>
        <begin position="72"/>
        <end position="92"/>
    </location>
</feature>
<dbReference type="OrthoDB" id="5345625at2759"/>
<protein>
    <submittedName>
        <fullName evidence="2">Uncharacterized protein</fullName>
    </submittedName>
</protein>
<evidence type="ECO:0000313" key="2">
    <source>
        <dbReference type="EMBL" id="KAE8152722.1"/>
    </source>
</evidence>
<feature type="compositionally biased region" description="Polar residues" evidence="1">
    <location>
        <begin position="118"/>
        <end position="135"/>
    </location>
</feature>
<evidence type="ECO:0000313" key="3">
    <source>
        <dbReference type="Proteomes" id="UP000325780"/>
    </source>
</evidence>
<accession>A0A5N6U2F5</accession>
<evidence type="ECO:0000256" key="1">
    <source>
        <dbReference type="SAM" id="MobiDB-lite"/>
    </source>
</evidence>